<dbReference type="NCBIfam" id="NF008602">
    <property type="entry name" value="PRK11570.1"/>
    <property type="match status" value="1"/>
</dbReference>
<dbReference type="InterPro" id="IPR001179">
    <property type="entry name" value="PPIase_FKBP_dom"/>
</dbReference>
<accession>A0A0S2TD38</accession>
<evidence type="ECO:0000256" key="8">
    <source>
        <dbReference type="SAM" id="SignalP"/>
    </source>
</evidence>
<name>A0A0S2TD38_9GAMM</name>
<dbReference type="AlphaFoldDB" id="A0A0S2TD38"/>
<keyword evidence="4 6" id="KW-0697">Rotamase</keyword>
<feature type="domain" description="PPIase FKBP-type" evidence="9">
    <location>
        <begin position="136"/>
        <end position="222"/>
    </location>
</feature>
<dbReference type="Gene3D" id="3.10.50.40">
    <property type="match status" value="1"/>
</dbReference>
<dbReference type="GO" id="GO:0006457">
    <property type="term" value="P:protein folding"/>
    <property type="evidence" value="ECO:0007669"/>
    <property type="project" value="InterPro"/>
</dbReference>
<dbReference type="InterPro" id="IPR046357">
    <property type="entry name" value="PPIase_dom_sf"/>
</dbReference>
<dbReference type="PROSITE" id="PS50059">
    <property type="entry name" value="FKBP_PPIASE"/>
    <property type="match status" value="1"/>
</dbReference>
<protein>
    <recommendedName>
        <fullName evidence="7">Peptidyl-prolyl cis-trans isomerase</fullName>
        <ecNumber evidence="7">5.2.1.8</ecNumber>
    </recommendedName>
</protein>
<reference evidence="10" key="1">
    <citation type="submission" date="2015-10" db="EMBL/GenBank/DDBJ databases">
        <title>Description of Candidatus Tenderia electrophaga gen. nov, sp. nov., an Uncultivated Electroautotroph from a Biocathode Enrichment.</title>
        <authorList>
            <person name="Eddie B.J."/>
            <person name="Malanoski A.P."/>
            <person name="Wang Z."/>
            <person name="Hall R.J."/>
            <person name="Oh S.D."/>
            <person name="Heiner C."/>
            <person name="Lin B."/>
            <person name="Strycharz-Glaven S.M."/>
        </authorList>
    </citation>
    <scope>NUCLEOTIDE SEQUENCE [LARGE SCALE GENOMIC DNA]</scope>
    <source>
        <strain evidence="10">NRL1</strain>
    </source>
</reference>
<dbReference type="GO" id="GO:0003755">
    <property type="term" value="F:peptidyl-prolyl cis-trans isomerase activity"/>
    <property type="evidence" value="ECO:0007669"/>
    <property type="project" value="UniProtKB-UniRule"/>
</dbReference>
<dbReference type="Pfam" id="PF01346">
    <property type="entry name" value="FKBP_N"/>
    <property type="match status" value="1"/>
</dbReference>
<evidence type="ECO:0000256" key="3">
    <source>
        <dbReference type="ARBA" id="ARBA00022729"/>
    </source>
</evidence>
<evidence type="ECO:0000256" key="4">
    <source>
        <dbReference type="ARBA" id="ARBA00023110"/>
    </source>
</evidence>
<dbReference type="STRING" id="1748243.Tel_07790"/>
<organism evidence="10 11">
    <name type="scientific">Candidatus Tenderia electrophaga</name>
    <dbReference type="NCBI Taxonomy" id="1748243"/>
    <lineage>
        <taxon>Bacteria</taxon>
        <taxon>Pseudomonadati</taxon>
        <taxon>Pseudomonadota</taxon>
        <taxon>Gammaproteobacteria</taxon>
        <taxon>Candidatus Tenderiales</taxon>
        <taxon>Candidatus Tenderiaceae</taxon>
        <taxon>Candidatus Tenderia</taxon>
    </lineage>
</organism>
<dbReference type="SUPFAM" id="SSF54534">
    <property type="entry name" value="FKBP-like"/>
    <property type="match status" value="1"/>
</dbReference>
<dbReference type="FunFam" id="3.10.50.40:FF:000045">
    <property type="entry name" value="Peptidyl-prolyl cis-trans isomerase"/>
    <property type="match status" value="1"/>
</dbReference>
<dbReference type="KEGG" id="tee:Tel_07790"/>
<proteinExistence type="inferred from homology"/>
<evidence type="ECO:0000256" key="5">
    <source>
        <dbReference type="ARBA" id="ARBA00023235"/>
    </source>
</evidence>
<evidence type="ECO:0000256" key="7">
    <source>
        <dbReference type="RuleBase" id="RU003915"/>
    </source>
</evidence>
<keyword evidence="3 8" id="KW-0732">Signal</keyword>
<dbReference type="PANTHER" id="PTHR43811">
    <property type="entry name" value="FKBP-TYPE PEPTIDYL-PROLYL CIS-TRANS ISOMERASE FKPA"/>
    <property type="match status" value="1"/>
</dbReference>
<evidence type="ECO:0000256" key="6">
    <source>
        <dbReference type="PROSITE-ProRule" id="PRU00277"/>
    </source>
</evidence>
<keyword evidence="5 6" id="KW-0413">Isomerase</keyword>
<sequence>MKKTVALITIAGLWAGQAMAVDLENDKQRFSYIVGLQIGQQLKNDNIELDEDAFLAAIQDVAAGKQPQLSQSQIQDTLQRVQQQRASVAQQAGEENRRQGEEFLVENAKKSGVKKTDSGLQYKVIEEGKGEKPKASDTVVVHYRGTLIDGTEFDSSYSRGEPATFPVNGVIQGWQEALQMMREGSKWQIYVPADLAYGSRGAGAQIGPNSTLIFDVELLDIKDQ</sequence>
<feature type="chain" id="PRO_5006604941" description="Peptidyl-prolyl cis-trans isomerase" evidence="8">
    <location>
        <begin position="21"/>
        <end position="224"/>
    </location>
</feature>
<evidence type="ECO:0000256" key="1">
    <source>
        <dbReference type="ARBA" id="ARBA00000971"/>
    </source>
</evidence>
<dbReference type="PANTHER" id="PTHR43811:SF19">
    <property type="entry name" value="39 KDA FK506-BINDING NUCLEAR PROTEIN"/>
    <property type="match status" value="1"/>
</dbReference>
<dbReference type="InterPro" id="IPR000774">
    <property type="entry name" value="PPIase_FKBP_N"/>
</dbReference>
<dbReference type="Gene3D" id="1.10.287.460">
    <property type="entry name" value="Peptidyl-prolyl cis-trans isomerase, FKBP-type, N-terminal domain"/>
    <property type="match status" value="1"/>
</dbReference>
<evidence type="ECO:0000313" key="11">
    <source>
        <dbReference type="Proteomes" id="UP000055136"/>
    </source>
</evidence>
<evidence type="ECO:0000259" key="9">
    <source>
        <dbReference type="PROSITE" id="PS50059"/>
    </source>
</evidence>
<dbReference type="EC" id="5.2.1.8" evidence="7"/>
<keyword evidence="11" id="KW-1185">Reference proteome</keyword>
<feature type="signal peptide" evidence="8">
    <location>
        <begin position="1"/>
        <end position="20"/>
    </location>
</feature>
<dbReference type="Pfam" id="PF00254">
    <property type="entry name" value="FKBP_C"/>
    <property type="match status" value="1"/>
</dbReference>
<evidence type="ECO:0000256" key="2">
    <source>
        <dbReference type="ARBA" id="ARBA00006577"/>
    </source>
</evidence>
<comment type="similarity">
    <text evidence="2 7">Belongs to the FKBP-type PPIase family.</text>
</comment>
<evidence type="ECO:0000313" key="10">
    <source>
        <dbReference type="EMBL" id="ALP53063.1"/>
    </source>
</evidence>
<comment type="catalytic activity">
    <reaction evidence="1 6 7">
        <text>[protein]-peptidylproline (omega=180) = [protein]-peptidylproline (omega=0)</text>
        <dbReference type="Rhea" id="RHEA:16237"/>
        <dbReference type="Rhea" id="RHEA-COMP:10747"/>
        <dbReference type="Rhea" id="RHEA-COMP:10748"/>
        <dbReference type="ChEBI" id="CHEBI:83833"/>
        <dbReference type="ChEBI" id="CHEBI:83834"/>
        <dbReference type="EC" id="5.2.1.8"/>
    </reaction>
</comment>
<gene>
    <name evidence="10" type="ORF">Tel_07790</name>
</gene>
<dbReference type="Proteomes" id="UP000055136">
    <property type="component" value="Chromosome"/>
</dbReference>
<dbReference type="EMBL" id="CP013099">
    <property type="protein sequence ID" value="ALP53063.1"/>
    <property type="molecule type" value="Genomic_DNA"/>
</dbReference>
<dbReference type="InterPro" id="IPR036944">
    <property type="entry name" value="PPIase_FKBP_N_sf"/>
</dbReference>